<evidence type="ECO:0000313" key="3">
    <source>
        <dbReference type="Proteomes" id="UP000008311"/>
    </source>
</evidence>
<dbReference type="EMBL" id="EQ974081">
    <property type="protein sequence ID" value="EEF34190.1"/>
    <property type="molecule type" value="Genomic_DNA"/>
</dbReference>
<organism evidence="2 3">
    <name type="scientific">Ricinus communis</name>
    <name type="common">Castor bean</name>
    <dbReference type="NCBI Taxonomy" id="3988"/>
    <lineage>
        <taxon>Eukaryota</taxon>
        <taxon>Viridiplantae</taxon>
        <taxon>Streptophyta</taxon>
        <taxon>Embryophyta</taxon>
        <taxon>Tracheophyta</taxon>
        <taxon>Spermatophyta</taxon>
        <taxon>Magnoliopsida</taxon>
        <taxon>eudicotyledons</taxon>
        <taxon>Gunneridae</taxon>
        <taxon>Pentapetalae</taxon>
        <taxon>rosids</taxon>
        <taxon>fabids</taxon>
        <taxon>Malpighiales</taxon>
        <taxon>Euphorbiaceae</taxon>
        <taxon>Acalyphoideae</taxon>
        <taxon>Acalypheae</taxon>
        <taxon>Ricinus</taxon>
    </lineage>
</organism>
<reference evidence="3" key="1">
    <citation type="journal article" date="2010" name="Nat. Biotechnol.">
        <title>Draft genome sequence of the oilseed species Ricinus communis.</title>
        <authorList>
            <person name="Chan A.P."/>
            <person name="Crabtree J."/>
            <person name="Zhao Q."/>
            <person name="Lorenzi H."/>
            <person name="Orvis J."/>
            <person name="Puiu D."/>
            <person name="Melake-Berhan A."/>
            <person name="Jones K.M."/>
            <person name="Redman J."/>
            <person name="Chen G."/>
            <person name="Cahoon E.B."/>
            <person name="Gedil M."/>
            <person name="Stanke M."/>
            <person name="Haas B.J."/>
            <person name="Wortman J.R."/>
            <person name="Fraser-Liggett C.M."/>
            <person name="Ravel J."/>
            <person name="Rabinowicz P.D."/>
        </authorList>
    </citation>
    <scope>NUCLEOTIDE SEQUENCE [LARGE SCALE GENOMIC DNA]</scope>
    <source>
        <strain evidence="3">cv. Hale</strain>
    </source>
</reference>
<proteinExistence type="predicted"/>
<evidence type="ECO:0000313" key="2">
    <source>
        <dbReference type="EMBL" id="EEF34190.1"/>
    </source>
</evidence>
<name>B9SQB4_RICCO</name>
<accession>B9SQB4</accession>
<dbReference type="AlphaFoldDB" id="B9SQB4"/>
<protein>
    <recommendedName>
        <fullName evidence="1">4Fe-4S ferredoxin-type domain-containing protein</fullName>
    </recommendedName>
</protein>
<dbReference type="PROSITE" id="PS51379">
    <property type="entry name" value="4FE4S_FER_2"/>
    <property type="match status" value="1"/>
</dbReference>
<dbReference type="InterPro" id="IPR017896">
    <property type="entry name" value="4Fe4S_Fe-S-bd"/>
</dbReference>
<dbReference type="PANTHER" id="PTHR36312">
    <property type="entry name" value="THIONIN-LIKE PROTEIN 1"/>
    <property type="match status" value="1"/>
</dbReference>
<dbReference type="PANTHER" id="PTHR36312:SF15">
    <property type="entry name" value="THIONIN-LIKE PROTEIN"/>
    <property type="match status" value="1"/>
</dbReference>
<dbReference type="Proteomes" id="UP000008311">
    <property type="component" value="Unassembled WGS sequence"/>
</dbReference>
<sequence>MERKAVSLLAGQSNAWFKDFKTCLKDCLVQCAIPPWTPICPASCLAKCIIHPSYTTSTDTTHQFCTVGCATSLCSKLITNPNPNLDQVENCVNGCSGTCTNSYVPTN</sequence>
<evidence type="ECO:0000259" key="1">
    <source>
        <dbReference type="PROSITE" id="PS51379"/>
    </source>
</evidence>
<dbReference type="InterPro" id="IPR038975">
    <property type="entry name" value="THNL"/>
</dbReference>
<keyword evidence="3" id="KW-1185">Reference proteome</keyword>
<dbReference type="InParanoid" id="B9SQB4"/>
<feature type="domain" description="4Fe-4S ferredoxin-type" evidence="1">
    <location>
        <begin position="81"/>
        <end position="107"/>
    </location>
</feature>
<gene>
    <name evidence="2" type="ORF">RCOM_0980020</name>
</gene>